<dbReference type="InterPro" id="IPR004732">
    <property type="entry name" value="Transaldolase_2"/>
</dbReference>
<comment type="function">
    <text evidence="1 11">Transaldolase is important for the balance of metabolites in the pentose-phosphate pathway.</text>
</comment>
<keyword evidence="8 11" id="KW-0570">Pentose shunt</keyword>
<dbReference type="AlphaFoldDB" id="A0A150H7R8"/>
<evidence type="ECO:0000313" key="13">
    <source>
        <dbReference type="Proteomes" id="UP000243589"/>
    </source>
</evidence>
<comment type="catalytic activity">
    <reaction evidence="10 11">
        <text>D-sedoheptulose 7-phosphate + D-glyceraldehyde 3-phosphate = D-erythrose 4-phosphate + beta-D-fructose 6-phosphate</text>
        <dbReference type="Rhea" id="RHEA:17053"/>
        <dbReference type="ChEBI" id="CHEBI:16897"/>
        <dbReference type="ChEBI" id="CHEBI:57483"/>
        <dbReference type="ChEBI" id="CHEBI:57634"/>
        <dbReference type="ChEBI" id="CHEBI:59776"/>
        <dbReference type="EC" id="2.2.1.2"/>
    </reaction>
</comment>
<dbReference type="PROSITE" id="PS01054">
    <property type="entry name" value="TRANSALDOLASE_1"/>
    <property type="match status" value="1"/>
</dbReference>
<dbReference type="RefSeq" id="WP_082791053.1">
    <property type="nucleotide sequence ID" value="NZ_LQQC01000010.1"/>
</dbReference>
<dbReference type="NCBIfam" id="TIGR00876">
    <property type="entry name" value="tal_mycobact"/>
    <property type="match status" value="1"/>
</dbReference>
<comment type="subcellular location">
    <subcellularLocation>
        <location evidence="2 11">Cytoplasm</location>
    </subcellularLocation>
</comment>
<dbReference type="SUPFAM" id="SSF51569">
    <property type="entry name" value="Aldolase"/>
    <property type="match status" value="1"/>
</dbReference>
<dbReference type="Gene3D" id="3.20.20.70">
    <property type="entry name" value="Aldolase class I"/>
    <property type="match status" value="1"/>
</dbReference>
<dbReference type="Pfam" id="PF00923">
    <property type="entry name" value="TAL_FSA"/>
    <property type="match status" value="1"/>
</dbReference>
<comment type="similarity">
    <text evidence="4 11">Belongs to the transaldolase family. Type 2 subfamily.</text>
</comment>
<evidence type="ECO:0000313" key="12">
    <source>
        <dbReference type="EMBL" id="KXZ58142.1"/>
    </source>
</evidence>
<dbReference type="PATRIC" id="fig|479117.4.peg.1175"/>
<dbReference type="EC" id="2.2.1.2" evidence="5 11"/>
<accession>A0A150H7R8</accession>
<evidence type="ECO:0000256" key="11">
    <source>
        <dbReference type="HAMAP-Rule" id="MF_00493"/>
    </source>
</evidence>
<evidence type="ECO:0000256" key="8">
    <source>
        <dbReference type="ARBA" id="ARBA00023126"/>
    </source>
</evidence>
<keyword evidence="9 11" id="KW-0704">Schiff base</keyword>
<evidence type="ECO:0000256" key="7">
    <source>
        <dbReference type="ARBA" id="ARBA00022679"/>
    </source>
</evidence>
<organism evidence="12 13">
    <name type="scientific">Brevibacterium ravenspurgense</name>
    <dbReference type="NCBI Taxonomy" id="479117"/>
    <lineage>
        <taxon>Bacteria</taxon>
        <taxon>Bacillati</taxon>
        <taxon>Actinomycetota</taxon>
        <taxon>Actinomycetes</taxon>
        <taxon>Micrococcales</taxon>
        <taxon>Brevibacteriaceae</taxon>
        <taxon>Brevibacterium</taxon>
    </lineage>
</organism>
<dbReference type="GO" id="GO:0005737">
    <property type="term" value="C:cytoplasm"/>
    <property type="evidence" value="ECO:0007669"/>
    <property type="project" value="UniProtKB-SubCell"/>
</dbReference>
<dbReference type="PROSITE" id="PS00958">
    <property type="entry name" value="TRANSALDOLASE_2"/>
    <property type="match status" value="1"/>
</dbReference>
<evidence type="ECO:0000256" key="3">
    <source>
        <dbReference type="ARBA" id="ARBA00004857"/>
    </source>
</evidence>
<dbReference type="GO" id="GO:0006098">
    <property type="term" value="P:pentose-phosphate shunt"/>
    <property type="evidence" value="ECO:0007669"/>
    <property type="project" value="UniProtKB-UniRule"/>
</dbReference>
<evidence type="ECO:0000256" key="4">
    <source>
        <dbReference type="ARBA" id="ARBA00008426"/>
    </source>
</evidence>
<protein>
    <recommendedName>
        <fullName evidence="5 11">Transaldolase</fullName>
        <ecNumber evidence="5 11">2.2.1.2</ecNumber>
    </recommendedName>
</protein>
<comment type="caution">
    <text evidence="12">The sequence shown here is derived from an EMBL/GenBank/DDBJ whole genome shotgun (WGS) entry which is preliminary data.</text>
</comment>
<dbReference type="PANTHER" id="PTHR10683">
    <property type="entry name" value="TRANSALDOLASE"/>
    <property type="match status" value="1"/>
</dbReference>
<dbReference type="InterPro" id="IPR001585">
    <property type="entry name" value="TAL/FSA"/>
</dbReference>
<dbReference type="Proteomes" id="UP000243589">
    <property type="component" value="Unassembled WGS sequence"/>
</dbReference>
<dbReference type="InterPro" id="IPR018225">
    <property type="entry name" value="Transaldolase_AS"/>
</dbReference>
<dbReference type="UniPathway" id="UPA00115">
    <property type="reaction ID" value="UER00414"/>
</dbReference>
<feature type="active site" description="Schiff-base intermediate with substrate" evidence="11">
    <location>
        <position position="138"/>
    </location>
</feature>
<evidence type="ECO:0000256" key="9">
    <source>
        <dbReference type="ARBA" id="ARBA00023270"/>
    </source>
</evidence>
<evidence type="ECO:0000256" key="6">
    <source>
        <dbReference type="ARBA" id="ARBA00022490"/>
    </source>
</evidence>
<dbReference type="InterPro" id="IPR013785">
    <property type="entry name" value="Aldolase_TIM"/>
</dbReference>
<keyword evidence="13" id="KW-1185">Reference proteome</keyword>
<dbReference type="GO" id="GO:0004801">
    <property type="term" value="F:transaldolase activity"/>
    <property type="evidence" value="ECO:0007669"/>
    <property type="project" value="UniProtKB-UniRule"/>
</dbReference>
<dbReference type="PANTHER" id="PTHR10683:SF31">
    <property type="entry name" value="TRANSALDOLASE"/>
    <property type="match status" value="1"/>
</dbReference>
<dbReference type="GO" id="GO:0005975">
    <property type="term" value="P:carbohydrate metabolic process"/>
    <property type="evidence" value="ECO:0007669"/>
    <property type="project" value="InterPro"/>
</dbReference>
<comment type="pathway">
    <text evidence="3 11">Carbohydrate degradation; pentose phosphate pathway; D-glyceraldehyde 3-phosphate and beta-D-fructose 6-phosphate from D-ribose 5-phosphate and D-xylulose 5-phosphate (non-oxidative stage): step 2/3.</text>
</comment>
<dbReference type="NCBIfam" id="NF002881">
    <property type="entry name" value="PRK03343.1"/>
    <property type="match status" value="1"/>
</dbReference>
<dbReference type="PIRSF" id="PIRSF036915">
    <property type="entry name" value="Trnald_Bac_Plnt"/>
    <property type="match status" value="1"/>
</dbReference>
<dbReference type="EMBL" id="LQQC01000010">
    <property type="protein sequence ID" value="KXZ58142.1"/>
    <property type="molecule type" value="Genomic_DNA"/>
</dbReference>
<sequence length="363" mass="38950">MSLEALSTNGVSIWLDDLSRTRIESGSLAKSVAEDSVVGVTTNPTIFAAALAEGSGYEDQLSELKASGTSTEDAVDALTVRDVQLACDILEPVYDATGGRDGRVSIEVPPTLAHDAEGTAECARKLHRMIDRPGVMIKIPATPEGLRAITAVTAEGISVNVTLIFSLDRYRRVVEAYINGLERAREAGHDLSTIHSVASIFVSRVDTEVDKRLENIGTDAAMALRGKAGIANCRAAYRIAEEQFSSERFAVLEAAGANRQRPLWASTGTKNPEYRDTLYVEELTAPGTVNTMPEKTLRAYADHGEDKGDTVTGTAAEASSVLDALAAAGIDYADVMRVLEEEGLQKFDDSWAELVQTVEEGLR</sequence>
<keyword evidence="6 11" id="KW-0963">Cytoplasm</keyword>
<evidence type="ECO:0000256" key="2">
    <source>
        <dbReference type="ARBA" id="ARBA00004496"/>
    </source>
</evidence>
<dbReference type="HAMAP" id="MF_00493">
    <property type="entry name" value="Transaldolase_2"/>
    <property type="match status" value="1"/>
</dbReference>
<name>A0A150H7R8_9MICO</name>
<proteinExistence type="inferred from homology"/>
<evidence type="ECO:0000256" key="5">
    <source>
        <dbReference type="ARBA" id="ARBA00013151"/>
    </source>
</evidence>
<evidence type="ECO:0000256" key="10">
    <source>
        <dbReference type="ARBA" id="ARBA00048810"/>
    </source>
</evidence>
<keyword evidence="7 11" id="KW-0808">Transferase</keyword>
<gene>
    <name evidence="11 12" type="primary">tal</name>
    <name evidence="12" type="ORF">Bravens_01179</name>
</gene>
<evidence type="ECO:0000256" key="1">
    <source>
        <dbReference type="ARBA" id="ARBA00003518"/>
    </source>
</evidence>
<reference evidence="12 13" key="1">
    <citation type="submission" date="2016-01" db="EMBL/GenBank/DDBJ databases">
        <title>Use of Whole Genome Sequencing to ascertain that Brevibacterium massiliense (Roux, Raoult 2009) is a later heterotypic synonym of Brevibacterium ravenspurgense (Mages 2008).</title>
        <authorList>
            <person name="Bernier A.-M."/>
            <person name="Burdz T."/>
            <person name="Huynh C."/>
            <person name="Pachecho A.L."/>
            <person name="Wiebe D."/>
            <person name="Bonner C."/>
            <person name="Bernard K."/>
        </authorList>
    </citation>
    <scope>NUCLEOTIDE SEQUENCE [LARGE SCALE GENOMIC DNA]</scope>
    <source>
        <strain evidence="12 13">CCUG56047</strain>
    </source>
</reference>
<dbReference type="CDD" id="cd00955">
    <property type="entry name" value="Transaldolase_like"/>
    <property type="match status" value="1"/>
</dbReference>